<dbReference type="PROSITE" id="PS51375">
    <property type="entry name" value="PPR"/>
    <property type="match status" value="3"/>
</dbReference>
<dbReference type="Pfam" id="PF14432">
    <property type="entry name" value="DYW_deaminase"/>
    <property type="match status" value="1"/>
</dbReference>
<keyword evidence="5" id="KW-1185">Reference proteome</keyword>
<evidence type="ECO:0000256" key="1">
    <source>
        <dbReference type="ARBA" id="ARBA00022737"/>
    </source>
</evidence>
<proteinExistence type="predicted"/>
<dbReference type="NCBIfam" id="TIGR00756">
    <property type="entry name" value="PPR"/>
    <property type="match status" value="1"/>
</dbReference>
<evidence type="ECO:0000313" key="4">
    <source>
        <dbReference type="EMBL" id="KAJ6845386.1"/>
    </source>
</evidence>
<dbReference type="GO" id="GO:0008270">
    <property type="term" value="F:zinc ion binding"/>
    <property type="evidence" value="ECO:0007669"/>
    <property type="project" value="InterPro"/>
</dbReference>
<dbReference type="InterPro" id="IPR002885">
    <property type="entry name" value="PPR_rpt"/>
</dbReference>
<dbReference type="GO" id="GO:0009451">
    <property type="term" value="P:RNA modification"/>
    <property type="evidence" value="ECO:0007669"/>
    <property type="project" value="InterPro"/>
</dbReference>
<feature type="repeat" description="PPR" evidence="2">
    <location>
        <begin position="344"/>
        <end position="378"/>
    </location>
</feature>
<feature type="repeat" description="PPR" evidence="2">
    <location>
        <begin position="135"/>
        <end position="169"/>
    </location>
</feature>
<feature type="domain" description="DYW" evidence="3">
    <location>
        <begin position="675"/>
        <end position="752"/>
    </location>
</feature>
<dbReference type="Pfam" id="PF01535">
    <property type="entry name" value="PPR"/>
    <property type="match status" value="4"/>
</dbReference>
<evidence type="ECO:0000256" key="2">
    <source>
        <dbReference type="PROSITE-ProRule" id="PRU00708"/>
    </source>
</evidence>
<dbReference type="Proteomes" id="UP001140949">
    <property type="component" value="Unassembled WGS sequence"/>
</dbReference>
<accession>A0AAX6HWF9</accession>
<dbReference type="InterPro" id="IPR032867">
    <property type="entry name" value="DYW_dom"/>
</dbReference>
<dbReference type="FunFam" id="1.25.40.10:FF:000776">
    <property type="entry name" value="Pentatricopeptide repeat-containing protein At3g13880"/>
    <property type="match status" value="1"/>
</dbReference>
<dbReference type="Gene3D" id="1.25.40.10">
    <property type="entry name" value="Tetratricopeptide repeat domain"/>
    <property type="match status" value="4"/>
</dbReference>
<dbReference type="InterPro" id="IPR046960">
    <property type="entry name" value="PPR_At4g14850-like_plant"/>
</dbReference>
<evidence type="ECO:0000259" key="3">
    <source>
        <dbReference type="Pfam" id="PF14432"/>
    </source>
</evidence>
<feature type="repeat" description="PPR" evidence="2">
    <location>
        <begin position="445"/>
        <end position="479"/>
    </location>
</feature>
<dbReference type="GO" id="GO:0003723">
    <property type="term" value="F:RNA binding"/>
    <property type="evidence" value="ECO:0007669"/>
    <property type="project" value="InterPro"/>
</dbReference>
<organism evidence="4 5">
    <name type="scientific">Iris pallida</name>
    <name type="common">Sweet iris</name>
    <dbReference type="NCBI Taxonomy" id="29817"/>
    <lineage>
        <taxon>Eukaryota</taxon>
        <taxon>Viridiplantae</taxon>
        <taxon>Streptophyta</taxon>
        <taxon>Embryophyta</taxon>
        <taxon>Tracheophyta</taxon>
        <taxon>Spermatophyta</taxon>
        <taxon>Magnoliopsida</taxon>
        <taxon>Liliopsida</taxon>
        <taxon>Asparagales</taxon>
        <taxon>Iridaceae</taxon>
        <taxon>Iridoideae</taxon>
        <taxon>Irideae</taxon>
        <taxon>Iris</taxon>
    </lineage>
</organism>
<dbReference type="PANTHER" id="PTHR47926:SF399">
    <property type="entry name" value="(WILD MALAYSIAN BANANA) HYPOTHETICAL PROTEIN"/>
    <property type="match status" value="1"/>
</dbReference>
<dbReference type="PANTHER" id="PTHR47926">
    <property type="entry name" value="PENTATRICOPEPTIDE REPEAT-CONTAINING PROTEIN"/>
    <property type="match status" value="1"/>
</dbReference>
<keyword evidence="1" id="KW-0677">Repeat</keyword>
<dbReference type="InterPro" id="IPR011990">
    <property type="entry name" value="TPR-like_helical_dom_sf"/>
</dbReference>
<dbReference type="FunFam" id="1.25.40.10:FF:000381">
    <property type="entry name" value="Pentatricopeptide repeat-containing protein"/>
    <property type="match status" value="1"/>
</dbReference>
<sequence length="752" mass="85077">MIRSPHKSPLLINNNIPHNIYSKYSNKPAAHNLFDKLPIRKIVPRNPLNAGCTQMGLLKNACSDGSEFGGFSYADALTACARTGDLMNGKILHGLVVVGGFACRPFLTNRLIDMYSNCRKIDEVRLIFDYADEVDDDSWNLLLSAYVHIGWPEVAANILVWMHRSGVKLNTNSFVSVLKACSGSSDSKESRMLLHRCIVKVGLDLYFLVGSAMFDIYAESDRLDEAIEILDRIPNRSLVVFNALIVGFSLLESNASAEIRVTTLKLFSEMLRRRMRPSRISFNSVLEACSSTHEFMFSKQIHAQVIKRNLDEDEFIRNALINVYASSSDMDEGFKCFNSTTNRDTVTWGSMIQGYVQNGQIERAMVFYREMLRVGLKPDQFAASSLLRCSGNFGVLRSGQQIQCYAVKVGLDQFTVCCNSQVILYAKSGVIDAATKTFQETATTDAVSWSAVILSHALHGWPYYALALFEEMKDRMVLPNDATFLAVLTACRHGGVVDEGFRYLKSMMTEYGLTPNPEHCVCIVDFLGRSGRLDEAEKFISSSGFNNDKTVWWALLRSCQFHCDTERSIRVGEKLLEIDPFTSTSYFMLYNSYLDIGDVSKAMRTRGRMRELGVNKEAAICWIEIGPTVHSFKVGDDSHPQSCAIFTRLEEMMLKLKKQGCADVNILELEYRSKKWKESLFSSHGEILAVAMGMIFLPESMPIRVMKNLRVCEDCHKTLKWLSESERREIILRDSIHFHHFSWGFCSCGEYW</sequence>
<dbReference type="Pfam" id="PF13041">
    <property type="entry name" value="PPR_2"/>
    <property type="match status" value="1"/>
</dbReference>
<reference evidence="4" key="2">
    <citation type="submission" date="2023-04" db="EMBL/GenBank/DDBJ databases">
        <authorList>
            <person name="Bruccoleri R.E."/>
            <person name="Oakeley E.J."/>
            <person name="Faust A.-M."/>
            <person name="Dessus-Babus S."/>
            <person name="Altorfer M."/>
            <person name="Burckhardt D."/>
            <person name="Oertli M."/>
            <person name="Naumann U."/>
            <person name="Petersen F."/>
            <person name="Wong J."/>
        </authorList>
    </citation>
    <scope>NUCLEOTIDE SEQUENCE</scope>
    <source>
        <strain evidence="4">GSM-AAB239-AS_SAM_17_03QT</strain>
        <tissue evidence="4">Leaf</tissue>
    </source>
</reference>
<gene>
    <name evidence="4" type="ORF">M6B38_287880</name>
</gene>
<comment type="caution">
    <text evidence="4">The sequence shown here is derived from an EMBL/GenBank/DDBJ whole genome shotgun (WGS) entry which is preliminary data.</text>
</comment>
<dbReference type="AlphaFoldDB" id="A0AAX6HWF9"/>
<reference evidence="4" key="1">
    <citation type="journal article" date="2023" name="GigaByte">
        <title>Genome assembly of the bearded iris, Iris pallida Lam.</title>
        <authorList>
            <person name="Bruccoleri R.E."/>
            <person name="Oakeley E.J."/>
            <person name="Faust A.M.E."/>
            <person name="Altorfer M."/>
            <person name="Dessus-Babus S."/>
            <person name="Burckhardt D."/>
            <person name="Oertli M."/>
            <person name="Naumann U."/>
            <person name="Petersen F."/>
            <person name="Wong J."/>
        </authorList>
    </citation>
    <scope>NUCLEOTIDE SEQUENCE</scope>
    <source>
        <strain evidence="4">GSM-AAB239-AS_SAM_17_03QT</strain>
    </source>
</reference>
<protein>
    <submittedName>
        <fullName evidence="4">Pentatricopeptide repeat-containing protein-like</fullName>
    </submittedName>
</protein>
<dbReference type="EMBL" id="JANAVB010006216">
    <property type="protein sequence ID" value="KAJ6845386.1"/>
    <property type="molecule type" value="Genomic_DNA"/>
</dbReference>
<name>A0AAX6HWF9_IRIPA</name>
<evidence type="ECO:0000313" key="5">
    <source>
        <dbReference type="Proteomes" id="UP001140949"/>
    </source>
</evidence>